<gene>
    <name evidence="1" type="ORF">RN001_008624</name>
</gene>
<name>A0AAN7PAZ2_9COLE</name>
<accession>A0AAN7PAZ2</accession>
<comment type="caution">
    <text evidence="1">The sequence shown here is derived from an EMBL/GenBank/DDBJ whole genome shotgun (WGS) entry which is preliminary data.</text>
</comment>
<organism evidence="1 2">
    <name type="scientific">Aquatica leii</name>
    <dbReference type="NCBI Taxonomy" id="1421715"/>
    <lineage>
        <taxon>Eukaryota</taxon>
        <taxon>Metazoa</taxon>
        <taxon>Ecdysozoa</taxon>
        <taxon>Arthropoda</taxon>
        <taxon>Hexapoda</taxon>
        <taxon>Insecta</taxon>
        <taxon>Pterygota</taxon>
        <taxon>Neoptera</taxon>
        <taxon>Endopterygota</taxon>
        <taxon>Coleoptera</taxon>
        <taxon>Polyphaga</taxon>
        <taxon>Elateriformia</taxon>
        <taxon>Elateroidea</taxon>
        <taxon>Lampyridae</taxon>
        <taxon>Luciolinae</taxon>
        <taxon>Aquatica</taxon>
    </lineage>
</organism>
<evidence type="ECO:0000313" key="1">
    <source>
        <dbReference type="EMBL" id="KAK4880478.1"/>
    </source>
</evidence>
<proteinExistence type="predicted"/>
<dbReference type="AlphaFoldDB" id="A0AAN7PAZ2"/>
<sequence>MSAPVATGLSPAVADSRLVIIQILVPVYTKTGFTTVYSSIPGKIKNRGQKLCVSSKLTITSNIMNLLWFLFSLSVLSKSLALPIEFMHPNIQLNSNKTTEDKQEVSSIINEIQVVHNLDTSNVNEIPNNPSVIEIPSTAVIMSECNLNGNSCKDVREKEEENLSTTDAAIPNTTIMFPEYTTIANTHHPSTIIITSVQISSVAIATLSGSGLGK</sequence>
<evidence type="ECO:0000313" key="2">
    <source>
        <dbReference type="Proteomes" id="UP001353858"/>
    </source>
</evidence>
<reference evidence="2" key="1">
    <citation type="submission" date="2023-01" db="EMBL/GenBank/DDBJ databases">
        <title>Key to firefly adult light organ development and bioluminescence: homeobox transcription factors regulate luciferase expression and transportation to peroxisome.</title>
        <authorList>
            <person name="Fu X."/>
        </authorList>
    </citation>
    <scope>NUCLEOTIDE SEQUENCE [LARGE SCALE GENOMIC DNA]</scope>
</reference>
<keyword evidence="2" id="KW-1185">Reference proteome</keyword>
<dbReference type="EMBL" id="JARPUR010000003">
    <property type="protein sequence ID" value="KAK4880478.1"/>
    <property type="molecule type" value="Genomic_DNA"/>
</dbReference>
<protein>
    <submittedName>
        <fullName evidence="1">Uncharacterized protein</fullName>
    </submittedName>
</protein>
<dbReference type="Proteomes" id="UP001353858">
    <property type="component" value="Unassembled WGS sequence"/>
</dbReference>